<keyword evidence="1" id="KW-0812">Transmembrane</keyword>
<sequence>MDEVHSGDKQFRPTFSEALSGKINMLGEKVLSVVTVTFFLFFFTPPIPVISFLKKQKKKQQQQPDGRGAFWDKQFRPTFSEVLSGKINMLR</sequence>
<protein>
    <submittedName>
        <fullName evidence="2">Uncharacterized protein</fullName>
    </submittedName>
</protein>
<comment type="caution">
    <text evidence="2">The sequence shown here is derived from an EMBL/GenBank/DDBJ whole genome shotgun (WGS) entry which is preliminary data.</text>
</comment>
<dbReference type="EMBL" id="BPLR01018676">
    <property type="protein sequence ID" value="GIZ01493.1"/>
    <property type="molecule type" value="Genomic_DNA"/>
</dbReference>
<dbReference type="Proteomes" id="UP001054945">
    <property type="component" value="Unassembled WGS sequence"/>
</dbReference>
<evidence type="ECO:0000256" key="1">
    <source>
        <dbReference type="SAM" id="Phobius"/>
    </source>
</evidence>
<gene>
    <name evidence="2" type="ORF">CEXT_722241</name>
</gene>
<accession>A0AAV4Y346</accession>
<evidence type="ECO:0000313" key="2">
    <source>
        <dbReference type="EMBL" id="GIZ01493.1"/>
    </source>
</evidence>
<proteinExistence type="predicted"/>
<dbReference type="AlphaFoldDB" id="A0AAV4Y346"/>
<feature type="transmembrane region" description="Helical" evidence="1">
    <location>
        <begin position="30"/>
        <end position="53"/>
    </location>
</feature>
<reference evidence="2 3" key="1">
    <citation type="submission" date="2021-06" db="EMBL/GenBank/DDBJ databases">
        <title>Caerostris extrusa draft genome.</title>
        <authorList>
            <person name="Kono N."/>
            <person name="Arakawa K."/>
        </authorList>
    </citation>
    <scope>NUCLEOTIDE SEQUENCE [LARGE SCALE GENOMIC DNA]</scope>
</reference>
<keyword evidence="3" id="KW-1185">Reference proteome</keyword>
<name>A0AAV4Y346_CAEEX</name>
<evidence type="ECO:0000313" key="3">
    <source>
        <dbReference type="Proteomes" id="UP001054945"/>
    </source>
</evidence>
<keyword evidence="1" id="KW-0472">Membrane</keyword>
<organism evidence="2 3">
    <name type="scientific">Caerostris extrusa</name>
    <name type="common">Bark spider</name>
    <name type="synonym">Caerostris bankana</name>
    <dbReference type="NCBI Taxonomy" id="172846"/>
    <lineage>
        <taxon>Eukaryota</taxon>
        <taxon>Metazoa</taxon>
        <taxon>Ecdysozoa</taxon>
        <taxon>Arthropoda</taxon>
        <taxon>Chelicerata</taxon>
        <taxon>Arachnida</taxon>
        <taxon>Araneae</taxon>
        <taxon>Araneomorphae</taxon>
        <taxon>Entelegynae</taxon>
        <taxon>Araneoidea</taxon>
        <taxon>Araneidae</taxon>
        <taxon>Caerostris</taxon>
    </lineage>
</organism>
<keyword evidence="1" id="KW-1133">Transmembrane helix</keyword>